<organism evidence="1 2">
    <name type="scientific">Albula glossodonta</name>
    <name type="common">roundjaw bonefish</name>
    <dbReference type="NCBI Taxonomy" id="121402"/>
    <lineage>
        <taxon>Eukaryota</taxon>
        <taxon>Metazoa</taxon>
        <taxon>Chordata</taxon>
        <taxon>Craniata</taxon>
        <taxon>Vertebrata</taxon>
        <taxon>Euteleostomi</taxon>
        <taxon>Actinopterygii</taxon>
        <taxon>Neopterygii</taxon>
        <taxon>Teleostei</taxon>
        <taxon>Albuliformes</taxon>
        <taxon>Albulidae</taxon>
        <taxon>Albula</taxon>
    </lineage>
</organism>
<dbReference type="GO" id="GO:0004526">
    <property type="term" value="F:ribonuclease P activity"/>
    <property type="evidence" value="ECO:0007669"/>
    <property type="project" value="TreeGrafter"/>
</dbReference>
<dbReference type="GO" id="GO:0030681">
    <property type="term" value="C:multimeric ribonuclease P complex"/>
    <property type="evidence" value="ECO:0007669"/>
    <property type="project" value="TreeGrafter"/>
</dbReference>
<dbReference type="PANTHER" id="PTHR15396">
    <property type="entry name" value="RIBONUCLEASE P PROTEIN SUBUNIT P40"/>
    <property type="match status" value="1"/>
</dbReference>
<gene>
    <name evidence="1" type="ORF">JZ751_003727</name>
</gene>
<dbReference type="Pfam" id="PF08584">
    <property type="entry name" value="Ribonuc_P_40"/>
    <property type="match status" value="1"/>
</dbReference>
<evidence type="ECO:0000313" key="2">
    <source>
        <dbReference type="Proteomes" id="UP000824540"/>
    </source>
</evidence>
<proteinExistence type="predicted"/>
<dbReference type="EMBL" id="JAFBMS010000012">
    <property type="protein sequence ID" value="KAG9347714.1"/>
    <property type="molecule type" value="Genomic_DNA"/>
</dbReference>
<dbReference type="PANTHER" id="PTHR15396:SF1">
    <property type="entry name" value="RIBONUCLEASE P PROTEIN SUBUNIT P40"/>
    <property type="match status" value="1"/>
</dbReference>
<comment type="caution">
    <text evidence="1">The sequence shown here is derived from an EMBL/GenBank/DDBJ whole genome shotgun (WGS) entry which is preliminary data.</text>
</comment>
<sequence length="361" mass="40962">MFTNLEKCPRSLLVCEKSSFLNEKSRHDIHVAKHFFNYKVSVLIPECGIIPSGLSSVLNGFSKYYLIRDFPVYKLLEEEFLEKVVKKGSLYALSYRTRIDQDNTFALLPSGQVILSVDKDTYENLGLDGKISQYIHRQPMRYVVTLDMTDKSLAPGGKRYKRVMWALKDKVQLTSDFLLARHSTGGDGEHTLQSWFTQYNFKELRPSVSSQTLRDLPCPSLDPADLRGVARSCDPQQFLEWLGAVTMDVSCNNEATSFVSTYCCPEPQTSISQALLCTATGLLLPEDIHSLLEELRRYFDEPRFTSWLSVTVHGFSDSPVSWGSTEHGFHKGGENFYTFVLFKNQDYWLHLATGANDGCPP</sequence>
<reference evidence="1" key="1">
    <citation type="thesis" date="2021" institute="BYU ScholarsArchive" country="Provo, UT, USA">
        <title>Applications of and Algorithms for Genome Assembly and Genomic Analyses with an Emphasis on Marine Teleosts.</title>
        <authorList>
            <person name="Pickett B.D."/>
        </authorList>
    </citation>
    <scope>NUCLEOTIDE SEQUENCE</scope>
    <source>
        <strain evidence="1">HI-2016</strain>
    </source>
</reference>
<keyword evidence="2" id="KW-1185">Reference proteome</keyword>
<dbReference type="GO" id="GO:0000172">
    <property type="term" value="C:ribonuclease MRP complex"/>
    <property type="evidence" value="ECO:0007669"/>
    <property type="project" value="TreeGrafter"/>
</dbReference>
<dbReference type="OrthoDB" id="63112at2759"/>
<dbReference type="GO" id="GO:0001682">
    <property type="term" value="P:tRNA 5'-leader removal"/>
    <property type="evidence" value="ECO:0007669"/>
    <property type="project" value="InterPro"/>
</dbReference>
<evidence type="ECO:0000313" key="1">
    <source>
        <dbReference type="EMBL" id="KAG9347714.1"/>
    </source>
</evidence>
<name>A0A8T2P5A7_9TELE</name>
<protein>
    <submittedName>
        <fullName evidence="1">Uncharacterized protein</fullName>
    </submittedName>
</protein>
<accession>A0A8T2P5A7</accession>
<dbReference type="InterPro" id="IPR013893">
    <property type="entry name" value="RNase_P_Rpp40"/>
</dbReference>
<dbReference type="GO" id="GO:0000171">
    <property type="term" value="F:ribonuclease MRP activity"/>
    <property type="evidence" value="ECO:0007669"/>
    <property type="project" value="TreeGrafter"/>
</dbReference>
<dbReference type="GO" id="GO:0000447">
    <property type="term" value="P:endonucleolytic cleavage in ITS1 to separate SSU-rRNA from 5.8S rRNA and LSU-rRNA from tricistronic rRNA transcript (SSU-rRNA, 5.8S rRNA, LSU-rRNA)"/>
    <property type="evidence" value="ECO:0007669"/>
    <property type="project" value="TreeGrafter"/>
</dbReference>
<dbReference type="Proteomes" id="UP000824540">
    <property type="component" value="Unassembled WGS sequence"/>
</dbReference>
<dbReference type="AlphaFoldDB" id="A0A8T2P5A7"/>